<organism evidence="7 8">
    <name type="scientific">Mycobacterium pseudokansasii</name>
    <dbReference type="NCBI Taxonomy" id="2341080"/>
    <lineage>
        <taxon>Bacteria</taxon>
        <taxon>Bacillati</taxon>
        <taxon>Actinomycetota</taxon>
        <taxon>Actinomycetes</taxon>
        <taxon>Mycobacteriales</taxon>
        <taxon>Mycobacteriaceae</taxon>
        <taxon>Mycobacterium</taxon>
    </lineage>
</organism>
<dbReference type="InterPro" id="IPR058240">
    <property type="entry name" value="rSAM_sf"/>
</dbReference>
<dbReference type="GO" id="GO:0046872">
    <property type="term" value="F:metal ion binding"/>
    <property type="evidence" value="ECO:0007669"/>
    <property type="project" value="UniProtKB-KW"/>
</dbReference>
<dbReference type="InterPro" id="IPR007197">
    <property type="entry name" value="rSAM"/>
</dbReference>
<dbReference type="GO" id="GO:0051536">
    <property type="term" value="F:iron-sulfur cluster binding"/>
    <property type="evidence" value="ECO:0007669"/>
    <property type="project" value="UniProtKB-KW"/>
</dbReference>
<proteinExistence type="predicted"/>
<dbReference type="InterPro" id="IPR050377">
    <property type="entry name" value="Radical_SAM_PqqE_MftC-like"/>
</dbReference>
<accession>A0A498QWS2</accession>
<dbReference type="Gene3D" id="3.20.20.70">
    <property type="entry name" value="Aldolase class I"/>
    <property type="match status" value="1"/>
</dbReference>
<dbReference type="AlphaFoldDB" id="A0A498QWS2"/>
<keyword evidence="7" id="KW-0808">Transferase</keyword>
<protein>
    <submittedName>
        <fullName evidence="7">Mycofactocin radical SAM maturase MftC</fullName>
        <ecNumber evidence="7">2.-.-.-</ecNumber>
    </submittedName>
</protein>
<dbReference type="PROSITE" id="PS51918">
    <property type="entry name" value="RADICAL_SAM"/>
    <property type="match status" value="1"/>
</dbReference>
<evidence type="ECO:0000256" key="2">
    <source>
        <dbReference type="ARBA" id="ARBA00022723"/>
    </source>
</evidence>
<feature type="region of interest" description="Disordered" evidence="5">
    <location>
        <begin position="412"/>
        <end position="441"/>
    </location>
</feature>
<name>A0A498QWS2_9MYCO</name>
<dbReference type="SFLD" id="SFLDG01067">
    <property type="entry name" value="SPASM/twitch_domain_containing"/>
    <property type="match status" value="1"/>
</dbReference>
<evidence type="ECO:0000256" key="3">
    <source>
        <dbReference type="ARBA" id="ARBA00023004"/>
    </source>
</evidence>
<evidence type="ECO:0000313" key="8">
    <source>
        <dbReference type="Proteomes" id="UP000268285"/>
    </source>
</evidence>
<feature type="domain" description="Radical SAM core" evidence="6">
    <location>
        <begin position="138"/>
        <end position="351"/>
    </location>
</feature>
<dbReference type="SFLD" id="SFLDS00029">
    <property type="entry name" value="Radical_SAM"/>
    <property type="match status" value="1"/>
</dbReference>
<sequence>MTSDVLPLNGESGTAFPTGFQQSDSLLRPVDWIKPSVDRHSSFERRLLFENFTIAGFKDLEAELESQFRVAPTDTVCYQLATTLAQCMPTARSLHRADQLLMRATRPGCDLSEDLRQSALDVHRSVRAMLAESAASGGGRLKQANWGIYNRCPLVCVGCYNIFNSETLDLKNAKAVVEKLVNSGVEELVVSGGDPLEWEHILEFVDHAHTCGLYVGIDTVGYSLTPEMAKALSGKVSYLGLPLDGGREDVITDFRKGKSDLFARILHAISLCAAYSIPIKVNTTVTKGNVDDLENIARTLSNFDAVFAWHLFQWWDLRSPRALRERMQIDQSDLQERVLQLKQTYPRLRIASGTIDKRARTHFFISANGEVYTFDSGALSTIIIGDVRTQTIAELVASPALSKHSPKFLRTFPRSHPKQPRIPQQTTSSVGVGVPPASRTG</sequence>
<dbReference type="CDD" id="cd01335">
    <property type="entry name" value="Radical_SAM"/>
    <property type="match status" value="1"/>
</dbReference>
<dbReference type="PANTHER" id="PTHR11228:SF34">
    <property type="entry name" value="TUNGSTEN-CONTAINING ALDEHYDE FERREDOXIN OXIDOREDUCTASE COFACTOR MODIFYING PROTEIN"/>
    <property type="match status" value="1"/>
</dbReference>
<evidence type="ECO:0000256" key="1">
    <source>
        <dbReference type="ARBA" id="ARBA00022691"/>
    </source>
</evidence>
<dbReference type="Proteomes" id="UP000268285">
    <property type="component" value="Unassembled WGS sequence"/>
</dbReference>
<keyword evidence="1" id="KW-0949">S-adenosyl-L-methionine</keyword>
<dbReference type="InterPro" id="IPR013785">
    <property type="entry name" value="Aldolase_TIM"/>
</dbReference>
<dbReference type="GO" id="GO:0016740">
    <property type="term" value="F:transferase activity"/>
    <property type="evidence" value="ECO:0007669"/>
    <property type="project" value="UniProtKB-KW"/>
</dbReference>
<dbReference type="RefSeq" id="WP_136622979.1">
    <property type="nucleotide sequence ID" value="NZ_UPHN01000114.1"/>
</dbReference>
<keyword evidence="3" id="KW-0408">Iron</keyword>
<dbReference type="OrthoDB" id="9782387at2"/>
<gene>
    <name evidence="7" type="primary">mftC_2</name>
    <name evidence="7" type="ORF">LAUMK142_03930</name>
</gene>
<evidence type="ECO:0000313" key="7">
    <source>
        <dbReference type="EMBL" id="VBA53210.1"/>
    </source>
</evidence>
<dbReference type="PANTHER" id="PTHR11228">
    <property type="entry name" value="RADICAL SAM DOMAIN PROTEIN"/>
    <property type="match status" value="1"/>
</dbReference>
<keyword evidence="8" id="KW-1185">Reference proteome</keyword>
<evidence type="ECO:0000259" key="6">
    <source>
        <dbReference type="PROSITE" id="PS51918"/>
    </source>
</evidence>
<reference evidence="7 8" key="1">
    <citation type="submission" date="2018-09" db="EMBL/GenBank/DDBJ databases">
        <authorList>
            <person name="Tagini F."/>
        </authorList>
    </citation>
    <scope>NUCLEOTIDE SEQUENCE [LARGE SCALE GENOMIC DNA]</scope>
    <source>
        <strain evidence="7 8">MK142</strain>
    </source>
</reference>
<keyword evidence="2" id="KW-0479">Metal-binding</keyword>
<evidence type="ECO:0000256" key="5">
    <source>
        <dbReference type="SAM" id="MobiDB-lite"/>
    </source>
</evidence>
<dbReference type="EMBL" id="UPHU01000001">
    <property type="protein sequence ID" value="VBA53210.1"/>
    <property type="molecule type" value="Genomic_DNA"/>
</dbReference>
<dbReference type="Pfam" id="PF04055">
    <property type="entry name" value="Radical_SAM"/>
    <property type="match status" value="1"/>
</dbReference>
<evidence type="ECO:0000256" key="4">
    <source>
        <dbReference type="ARBA" id="ARBA00023014"/>
    </source>
</evidence>
<dbReference type="CDD" id="cd21109">
    <property type="entry name" value="SPASM"/>
    <property type="match status" value="1"/>
</dbReference>
<keyword evidence="4" id="KW-0411">Iron-sulfur</keyword>
<dbReference type="EC" id="2.-.-.-" evidence="7"/>
<dbReference type="SUPFAM" id="SSF102114">
    <property type="entry name" value="Radical SAM enzymes"/>
    <property type="match status" value="1"/>
</dbReference>